<dbReference type="InterPro" id="IPR043216">
    <property type="entry name" value="PAP-like"/>
</dbReference>
<feature type="transmembrane region" description="Helical" evidence="7">
    <location>
        <begin position="197"/>
        <end position="217"/>
    </location>
</feature>
<keyword evidence="5 7" id="KW-0472">Membrane</keyword>
<keyword evidence="3 7" id="KW-0812">Transmembrane</keyword>
<dbReference type="InterPro" id="IPR000326">
    <property type="entry name" value="PAP2/HPO"/>
</dbReference>
<dbReference type="GO" id="GO:0008195">
    <property type="term" value="F:phosphatidate phosphatase activity"/>
    <property type="evidence" value="ECO:0007669"/>
    <property type="project" value="TreeGrafter"/>
</dbReference>
<evidence type="ECO:0000256" key="5">
    <source>
        <dbReference type="ARBA" id="ARBA00023136"/>
    </source>
</evidence>
<feature type="region of interest" description="Disordered" evidence="6">
    <location>
        <begin position="292"/>
        <end position="311"/>
    </location>
</feature>
<gene>
    <name evidence="9" type="ORF">L9F63_002794</name>
</gene>
<protein>
    <recommendedName>
        <fullName evidence="8">Phosphatidic acid phosphatase type 2/haloperoxidase domain-containing protein</fullName>
    </recommendedName>
</protein>
<dbReference type="CDD" id="cd03384">
    <property type="entry name" value="PAP2_wunen"/>
    <property type="match status" value="1"/>
</dbReference>
<dbReference type="EMBL" id="JASPKZ010007275">
    <property type="protein sequence ID" value="KAJ9585411.1"/>
    <property type="molecule type" value="Genomic_DNA"/>
</dbReference>
<evidence type="ECO:0000256" key="7">
    <source>
        <dbReference type="SAM" id="Phobius"/>
    </source>
</evidence>
<reference evidence="9" key="1">
    <citation type="journal article" date="2023" name="IScience">
        <title>Live-bearing cockroach genome reveals convergent evolutionary mechanisms linked to viviparity in insects and beyond.</title>
        <authorList>
            <person name="Fouks B."/>
            <person name="Harrison M.C."/>
            <person name="Mikhailova A.A."/>
            <person name="Marchal E."/>
            <person name="English S."/>
            <person name="Carruthers M."/>
            <person name="Jennings E.C."/>
            <person name="Chiamaka E.L."/>
            <person name="Frigard R.A."/>
            <person name="Pippel M."/>
            <person name="Attardo G.M."/>
            <person name="Benoit J.B."/>
            <person name="Bornberg-Bauer E."/>
            <person name="Tobe S.S."/>
        </authorList>
    </citation>
    <scope>NUCLEOTIDE SEQUENCE</scope>
    <source>
        <strain evidence="9">Stay&amp;Tobe</strain>
    </source>
</reference>
<feature type="transmembrane region" description="Helical" evidence="7">
    <location>
        <begin position="92"/>
        <end position="113"/>
    </location>
</feature>
<dbReference type="PANTHER" id="PTHR10165">
    <property type="entry name" value="LIPID PHOSPHATE PHOSPHATASE"/>
    <property type="match status" value="1"/>
</dbReference>
<organism evidence="9 10">
    <name type="scientific">Diploptera punctata</name>
    <name type="common">Pacific beetle cockroach</name>
    <dbReference type="NCBI Taxonomy" id="6984"/>
    <lineage>
        <taxon>Eukaryota</taxon>
        <taxon>Metazoa</taxon>
        <taxon>Ecdysozoa</taxon>
        <taxon>Arthropoda</taxon>
        <taxon>Hexapoda</taxon>
        <taxon>Insecta</taxon>
        <taxon>Pterygota</taxon>
        <taxon>Neoptera</taxon>
        <taxon>Polyneoptera</taxon>
        <taxon>Dictyoptera</taxon>
        <taxon>Blattodea</taxon>
        <taxon>Blaberoidea</taxon>
        <taxon>Blaberidae</taxon>
        <taxon>Diplopterinae</taxon>
        <taxon>Diploptera</taxon>
    </lineage>
</organism>
<feature type="compositionally biased region" description="Basic and acidic residues" evidence="6">
    <location>
        <begin position="300"/>
        <end position="311"/>
    </location>
</feature>
<evidence type="ECO:0000259" key="8">
    <source>
        <dbReference type="SMART" id="SM00014"/>
    </source>
</evidence>
<dbReference type="Proteomes" id="UP001233999">
    <property type="component" value="Unassembled WGS sequence"/>
</dbReference>
<dbReference type="GO" id="GO:0006644">
    <property type="term" value="P:phospholipid metabolic process"/>
    <property type="evidence" value="ECO:0007669"/>
    <property type="project" value="InterPro"/>
</dbReference>
<accession>A0AAD7ZRM7</accession>
<evidence type="ECO:0000256" key="2">
    <source>
        <dbReference type="ARBA" id="ARBA00008816"/>
    </source>
</evidence>
<dbReference type="Gene3D" id="1.20.144.10">
    <property type="entry name" value="Phosphatidic acid phosphatase type 2/haloperoxidase"/>
    <property type="match status" value="1"/>
</dbReference>
<feature type="transmembrane region" description="Helical" evidence="7">
    <location>
        <begin position="45"/>
        <end position="65"/>
    </location>
</feature>
<feature type="transmembrane region" description="Helical" evidence="7">
    <location>
        <begin position="166"/>
        <end position="185"/>
    </location>
</feature>
<dbReference type="Pfam" id="PF01569">
    <property type="entry name" value="PAP2"/>
    <property type="match status" value="1"/>
</dbReference>
<evidence type="ECO:0000313" key="10">
    <source>
        <dbReference type="Proteomes" id="UP001233999"/>
    </source>
</evidence>
<evidence type="ECO:0000256" key="6">
    <source>
        <dbReference type="SAM" id="MobiDB-lite"/>
    </source>
</evidence>
<feature type="domain" description="Phosphatidic acid phosphatase type 2/haloperoxidase" evidence="8">
    <location>
        <begin position="96"/>
        <end position="242"/>
    </location>
</feature>
<proteinExistence type="inferred from homology"/>
<name>A0AAD7ZRM7_DIPPU</name>
<dbReference type="AlphaFoldDB" id="A0AAD7ZRM7"/>
<dbReference type="InterPro" id="IPR036938">
    <property type="entry name" value="PAP2/HPO_sf"/>
</dbReference>
<keyword evidence="10" id="KW-1185">Reference proteome</keyword>
<dbReference type="GO" id="GO:0005886">
    <property type="term" value="C:plasma membrane"/>
    <property type="evidence" value="ECO:0007669"/>
    <property type="project" value="UniProtKB-SubCell"/>
</dbReference>
<evidence type="ECO:0000313" key="9">
    <source>
        <dbReference type="EMBL" id="KAJ9585411.1"/>
    </source>
</evidence>
<dbReference type="SMART" id="SM00014">
    <property type="entry name" value="acidPPc"/>
    <property type="match status" value="1"/>
</dbReference>
<evidence type="ECO:0000256" key="3">
    <source>
        <dbReference type="ARBA" id="ARBA00022692"/>
    </source>
</evidence>
<feature type="transmembrane region" description="Helical" evidence="7">
    <location>
        <begin position="223"/>
        <end position="246"/>
    </location>
</feature>
<dbReference type="GO" id="GO:0046839">
    <property type="term" value="P:phospholipid dephosphorylation"/>
    <property type="evidence" value="ECO:0007669"/>
    <property type="project" value="TreeGrafter"/>
</dbReference>
<dbReference type="PANTHER" id="PTHR10165:SF103">
    <property type="entry name" value="PHOSPHOLIPID PHOSPHATASE HOMOLOG 1.2 HOMOLOG"/>
    <property type="match status" value="1"/>
</dbReference>
<comment type="caution">
    <text evidence="9">The sequence shown here is derived from an EMBL/GenBank/DDBJ whole genome shotgun (WGS) entry which is preliminary data.</text>
</comment>
<comment type="similarity">
    <text evidence="2">Belongs to the PA-phosphatase related phosphoesterase family.</text>
</comment>
<evidence type="ECO:0000256" key="4">
    <source>
        <dbReference type="ARBA" id="ARBA00022989"/>
    </source>
</evidence>
<dbReference type="SUPFAM" id="SSF48317">
    <property type="entry name" value="Acid phosphatase/Vanadium-dependent haloperoxidase"/>
    <property type="match status" value="1"/>
</dbReference>
<dbReference type="GO" id="GO:0007165">
    <property type="term" value="P:signal transduction"/>
    <property type="evidence" value="ECO:0007669"/>
    <property type="project" value="TreeGrafter"/>
</dbReference>
<sequence length="311" mass="35316">MKLWSRAGFISAGLLLIELGLVPTVQTGFYCDDPKISYKFRGDTITLTILLVVTFLAPFIGLWVIESCSYSIDDYEVCKSVKQQCLKGAKQALYWYWDFFVGLVMVLVVTDIAKCLVGEPRPHFLDTCRPDLAYNCSKTSSYIPGDYTCTNKDISQWLVRDSNKSFPSGHASMSTYTAFFMIWFIQRKVPHNVTFTLVPWLQCICLMWAMVCSFTRISDHRHHWWDVLAGFIIGAIAAVFTVKTFCGNFNSHHPRILARTSKLDGMRENGHITASNGGNRHHSVRRLLSSTSSYTSSITPEERELREVAMT</sequence>
<evidence type="ECO:0000256" key="1">
    <source>
        <dbReference type="ARBA" id="ARBA00004141"/>
    </source>
</evidence>
<feature type="transmembrane region" description="Helical" evidence="7">
    <location>
        <begin position="7"/>
        <end position="25"/>
    </location>
</feature>
<comment type="subcellular location">
    <subcellularLocation>
        <location evidence="1">Membrane</location>
        <topology evidence="1">Multi-pass membrane protein</topology>
    </subcellularLocation>
</comment>
<reference evidence="9" key="2">
    <citation type="submission" date="2023-05" db="EMBL/GenBank/DDBJ databases">
        <authorList>
            <person name="Fouks B."/>
        </authorList>
    </citation>
    <scope>NUCLEOTIDE SEQUENCE</scope>
    <source>
        <strain evidence="9">Stay&amp;Tobe</strain>
        <tissue evidence="9">Testes</tissue>
    </source>
</reference>
<keyword evidence="4 7" id="KW-1133">Transmembrane helix</keyword>